<keyword evidence="6" id="KW-0472">Membrane</keyword>
<keyword evidence="4" id="KW-1015">Disulfide bond</keyword>
<comment type="caution">
    <text evidence="8">The sequence shown here is derived from an EMBL/GenBank/DDBJ whole genome shotgun (WGS) entry which is preliminary data.</text>
</comment>
<dbReference type="PROSITE" id="PS50231">
    <property type="entry name" value="RICIN_B_LECTIN"/>
    <property type="match status" value="1"/>
</dbReference>
<feature type="region of interest" description="Disordered" evidence="5">
    <location>
        <begin position="1"/>
        <end position="70"/>
    </location>
</feature>
<evidence type="ECO:0000259" key="7">
    <source>
        <dbReference type="PROSITE" id="PS50041"/>
    </source>
</evidence>
<keyword evidence="6" id="KW-1133">Transmembrane helix</keyword>
<evidence type="ECO:0000256" key="5">
    <source>
        <dbReference type="SAM" id="MobiDB-lite"/>
    </source>
</evidence>
<sequence length="447" mass="50865">MASWKGLYINVDAPEHATTEEEEPRDHEPKGQPAGSKEKPDEDSLYEAVDPATRLEVKPREQVPPEWSPARKPMYSRKVVMLTGAALLAVSVFLNVLLLTMGTVHYSKMTDTLEQVQKENKRLKDADEMACYKLTYIQLTTDKIECEIPVETKALAAPSPFLLYNEDKNVCATIQEQNYLTAASCSPDVQDQYFQPLSGGLLHHVASQLCVAAPSRKNKMALVLTPCNPRSSLQHWECRNHDLLALKGTDLYFNYGNSVNKRVMLYDGNGPWSRWLIYGTHNNICNSCNPLGRDWTSFQESYYFFSHSPGSWDVANQSCISMGSHLVTINSAEEKEQKHISNEDDDYSNHGTHGFVVCEAVHMLAYEDLDYVATIMKTTSFWIGLTDQQLEGTWKWVDGTKLGPENRYWHSTEPNGGKNENCAMMSHGMWYDFPCKERRHWVCKRKL</sequence>
<feature type="compositionally biased region" description="Basic and acidic residues" evidence="5">
    <location>
        <begin position="13"/>
        <end position="42"/>
    </location>
</feature>
<comment type="subcellular location">
    <subcellularLocation>
        <location evidence="1">Secreted</location>
    </subcellularLocation>
</comment>
<name>A0ABQ7TGV0_PHRPL</name>
<dbReference type="InterPro" id="IPR001304">
    <property type="entry name" value="C-type_lectin-like"/>
</dbReference>
<evidence type="ECO:0000313" key="9">
    <source>
        <dbReference type="Proteomes" id="UP000826234"/>
    </source>
</evidence>
<feature type="domain" description="C-type lectin" evidence="7">
    <location>
        <begin position="298"/>
        <end position="444"/>
    </location>
</feature>
<dbReference type="CDD" id="cd23407">
    <property type="entry name" value="beta-trefoil_Ricin_MRC1"/>
    <property type="match status" value="1"/>
</dbReference>
<dbReference type="Pfam" id="PF00059">
    <property type="entry name" value="Lectin_C"/>
    <property type="match status" value="1"/>
</dbReference>
<dbReference type="PROSITE" id="PS50041">
    <property type="entry name" value="C_TYPE_LECTIN_2"/>
    <property type="match status" value="1"/>
</dbReference>
<dbReference type="SUPFAM" id="SSF56436">
    <property type="entry name" value="C-type lectin-like"/>
    <property type="match status" value="1"/>
</dbReference>
<evidence type="ECO:0000256" key="6">
    <source>
        <dbReference type="SAM" id="Phobius"/>
    </source>
</evidence>
<protein>
    <recommendedName>
        <fullName evidence="7">C-type lectin domain-containing protein</fullName>
    </recommendedName>
</protein>
<dbReference type="CDD" id="cd03590">
    <property type="entry name" value="CLECT_DC-SIGN_like"/>
    <property type="match status" value="1"/>
</dbReference>
<feature type="compositionally biased region" description="Basic and acidic residues" evidence="5">
    <location>
        <begin position="53"/>
        <end position="63"/>
    </location>
</feature>
<dbReference type="PANTHER" id="PTHR22803">
    <property type="entry name" value="MANNOSE, PHOSPHOLIPASE, LECTIN RECEPTOR RELATED"/>
    <property type="match status" value="1"/>
</dbReference>
<reference evidence="8 9" key="1">
    <citation type="journal article" date="2022" name="Gigascience">
        <title>A chromosome-level genome assembly and annotation of the desert horned lizard, Phrynosoma platyrhinos, provides insight into chromosomal rearrangements among reptiles.</title>
        <authorList>
            <person name="Koochekian N."/>
            <person name="Ascanio A."/>
            <person name="Farleigh K."/>
            <person name="Card D.C."/>
            <person name="Schield D.R."/>
            <person name="Castoe T.A."/>
            <person name="Jezkova T."/>
        </authorList>
    </citation>
    <scope>NUCLEOTIDE SEQUENCE [LARGE SCALE GENOMIC DNA]</scope>
    <source>
        <strain evidence="8">NK-2021</strain>
    </source>
</reference>
<organism evidence="8 9">
    <name type="scientific">Phrynosoma platyrhinos</name>
    <name type="common">Desert horned lizard</name>
    <dbReference type="NCBI Taxonomy" id="52577"/>
    <lineage>
        <taxon>Eukaryota</taxon>
        <taxon>Metazoa</taxon>
        <taxon>Chordata</taxon>
        <taxon>Craniata</taxon>
        <taxon>Vertebrata</taxon>
        <taxon>Euteleostomi</taxon>
        <taxon>Lepidosauria</taxon>
        <taxon>Squamata</taxon>
        <taxon>Bifurcata</taxon>
        <taxon>Unidentata</taxon>
        <taxon>Episquamata</taxon>
        <taxon>Toxicofera</taxon>
        <taxon>Iguania</taxon>
        <taxon>Phrynosomatidae</taxon>
        <taxon>Phrynosomatinae</taxon>
        <taxon>Phrynosoma</taxon>
    </lineage>
</organism>
<dbReference type="EMBL" id="JAIPUX010000439">
    <property type="protein sequence ID" value="KAH0628626.1"/>
    <property type="molecule type" value="Genomic_DNA"/>
</dbReference>
<keyword evidence="6" id="KW-0812">Transmembrane</keyword>
<dbReference type="InterPro" id="IPR016186">
    <property type="entry name" value="C-type_lectin-like/link_sf"/>
</dbReference>
<dbReference type="InterPro" id="IPR035992">
    <property type="entry name" value="Ricin_B-like_lectins"/>
</dbReference>
<dbReference type="InterPro" id="IPR033989">
    <property type="entry name" value="CD209-like_CTLD"/>
</dbReference>
<dbReference type="Proteomes" id="UP000826234">
    <property type="component" value="Unassembled WGS sequence"/>
</dbReference>
<evidence type="ECO:0000256" key="2">
    <source>
        <dbReference type="ARBA" id="ARBA00022525"/>
    </source>
</evidence>
<proteinExistence type="predicted"/>
<dbReference type="Gene3D" id="2.80.10.50">
    <property type="match status" value="1"/>
</dbReference>
<dbReference type="SMART" id="SM00034">
    <property type="entry name" value="CLECT"/>
    <property type="match status" value="1"/>
</dbReference>
<dbReference type="InterPro" id="IPR016187">
    <property type="entry name" value="CTDL_fold"/>
</dbReference>
<keyword evidence="2" id="KW-0964">Secreted</keyword>
<dbReference type="InterPro" id="IPR050111">
    <property type="entry name" value="C-type_lectin/snaclec_domain"/>
</dbReference>
<feature type="transmembrane region" description="Helical" evidence="6">
    <location>
        <begin position="79"/>
        <end position="101"/>
    </location>
</feature>
<evidence type="ECO:0000313" key="8">
    <source>
        <dbReference type="EMBL" id="KAH0628626.1"/>
    </source>
</evidence>
<dbReference type="SUPFAM" id="SSF50370">
    <property type="entry name" value="Ricin B-like lectins"/>
    <property type="match status" value="1"/>
</dbReference>
<evidence type="ECO:0000256" key="1">
    <source>
        <dbReference type="ARBA" id="ARBA00004613"/>
    </source>
</evidence>
<dbReference type="InterPro" id="IPR018378">
    <property type="entry name" value="C-type_lectin_CS"/>
</dbReference>
<gene>
    <name evidence="8" type="ORF">JD844_009995</name>
</gene>
<keyword evidence="3" id="KW-0430">Lectin</keyword>
<keyword evidence="9" id="KW-1185">Reference proteome</keyword>
<dbReference type="PROSITE" id="PS00615">
    <property type="entry name" value="C_TYPE_LECTIN_1"/>
    <property type="match status" value="1"/>
</dbReference>
<accession>A0ABQ7TGV0</accession>
<dbReference type="Gene3D" id="3.10.100.10">
    <property type="entry name" value="Mannose-Binding Protein A, subunit A"/>
    <property type="match status" value="1"/>
</dbReference>
<evidence type="ECO:0000256" key="3">
    <source>
        <dbReference type="ARBA" id="ARBA00022734"/>
    </source>
</evidence>
<evidence type="ECO:0000256" key="4">
    <source>
        <dbReference type="ARBA" id="ARBA00023157"/>
    </source>
</evidence>